<gene>
    <name evidence="1" type="ORF">AB0759_34975</name>
</gene>
<organism evidence="1 2">
    <name type="scientific">Scytonema tolypothrichoides VB-61278_2</name>
    <dbReference type="NCBI Taxonomy" id="3232314"/>
    <lineage>
        <taxon>Bacteria</taxon>
        <taxon>Bacillati</taxon>
        <taxon>Cyanobacteriota</taxon>
        <taxon>Cyanophyceae</taxon>
        <taxon>Nostocales</taxon>
        <taxon>Scytonemataceae</taxon>
        <taxon>Scytonema</taxon>
    </lineage>
</organism>
<protein>
    <submittedName>
        <fullName evidence="1">Uncharacterized protein</fullName>
    </submittedName>
</protein>
<dbReference type="Proteomes" id="UP001628874">
    <property type="component" value="Unassembled WGS sequence"/>
</dbReference>
<evidence type="ECO:0000313" key="1">
    <source>
        <dbReference type="EMBL" id="MFL9465810.1"/>
    </source>
</evidence>
<dbReference type="EMBL" id="JBFQGM010000019">
    <property type="protein sequence ID" value="MFL9465810.1"/>
    <property type="molecule type" value="Genomic_DNA"/>
</dbReference>
<name>A0ABW8WXZ1_9CYAN</name>
<sequence>MTVRYLSLETGFLCLKLPILSYVLNDKQTHAIATLFVTKR</sequence>
<reference evidence="1 2" key="1">
    <citation type="submission" date="2024-07" db="EMBL/GenBank/DDBJ databases">
        <authorList>
            <person name="Tripathy S."/>
        </authorList>
    </citation>
    <scope>NUCLEOTIDE SEQUENCE [LARGE SCALE GENOMIC DNA]</scope>
    <source>
        <strain evidence="1 2">VB-61278_2</strain>
    </source>
</reference>
<evidence type="ECO:0000313" key="2">
    <source>
        <dbReference type="Proteomes" id="UP001628874"/>
    </source>
</evidence>
<accession>A0ABW8WXZ1</accession>
<proteinExistence type="predicted"/>
<keyword evidence="2" id="KW-1185">Reference proteome</keyword>
<dbReference type="RefSeq" id="WP_272900285.1">
    <property type="nucleotide sequence ID" value="NZ_JBFQGM010000019.1"/>
</dbReference>
<comment type="caution">
    <text evidence="1">The sequence shown here is derived from an EMBL/GenBank/DDBJ whole genome shotgun (WGS) entry which is preliminary data.</text>
</comment>